<evidence type="ECO:0000256" key="2">
    <source>
        <dbReference type="ARBA" id="ARBA00022980"/>
    </source>
</evidence>
<dbReference type="GO" id="GO:1990904">
    <property type="term" value="C:ribonucleoprotein complex"/>
    <property type="evidence" value="ECO:0007669"/>
    <property type="project" value="UniProtKB-KW"/>
</dbReference>
<organism evidence="5 6">
    <name type="scientific">Armillaria solidipes</name>
    <dbReference type="NCBI Taxonomy" id="1076256"/>
    <lineage>
        <taxon>Eukaryota</taxon>
        <taxon>Fungi</taxon>
        <taxon>Dikarya</taxon>
        <taxon>Basidiomycota</taxon>
        <taxon>Agaricomycotina</taxon>
        <taxon>Agaricomycetes</taxon>
        <taxon>Agaricomycetidae</taxon>
        <taxon>Agaricales</taxon>
        <taxon>Marasmiineae</taxon>
        <taxon>Physalacriaceae</taxon>
        <taxon>Armillaria</taxon>
    </lineage>
</organism>
<keyword evidence="4" id="KW-1133">Transmembrane helix</keyword>
<dbReference type="AlphaFoldDB" id="A0A2H3BBD1"/>
<evidence type="ECO:0000256" key="4">
    <source>
        <dbReference type="SAM" id="Phobius"/>
    </source>
</evidence>
<comment type="similarity">
    <text evidence="1">Belongs to the eukaryotic ribosomal protein eS6 family.</text>
</comment>
<dbReference type="InterPro" id="IPR001377">
    <property type="entry name" value="Ribosomal_eS6"/>
</dbReference>
<keyword evidence="2 5" id="KW-0689">Ribosomal protein</keyword>
<keyword evidence="4" id="KW-0472">Membrane</keyword>
<keyword evidence="3" id="KW-0687">Ribonucleoprotein</keyword>
<feature type="non-terminal residue" evidence="5">
    <location>
        <position position="71"/>
    </location>
</feature>
<reference evidence="6" key="1">
    <citation type="journal article" date="2017" name="Nat. Ecol. Evol.">
        <title>Genome expansion and lineage-specific genetic innovations in the forest pathogenic fungi Armillaria.</title>
        <authorList>
            <person name="Sipos G."/>
            <person name="Prasanna A.N."/>
            <person name="Walter M.C."/>
            <person name="O'Connor E."/>
            <person name="Balint B."/>
            <person name="Krizsan K."/>
            <person name="Kiss B."/>
            <person name="Hess J."/>
            <person name="Varga T."/>
            <person name="Slot J."/>
            <person name="Riley R."/>
            <person name="Boka B."/>
            <person name="Rigling D."/>
            <person name="Barry K."/>
            <person name="Lee J."/>
            <person name="Mihaltcheva S."/>
            <person name="LaButti K."/>
            <person name="Lipzen A."/>
            <person name="Waldron R."/>
            <person name="Moloney N.M."/>
            <person name="Sperisen C."/>
            <person name="Kredics L."/>
            <person name="Vagvoelgyi C."/>
            <person name="Patrignani A."/>
            <person name="Fitzpatrick D."/>
            <person name="Nagy I."/>
            <person name="Doyle S."/>
            <person name="Anderson J.B."/>
            <person name="Grigoriev I.V."/>
            <person name="Gueldener U."/>
            <person name="Muensterkoetter M."/>
            <person name="Nagy L.G."/>
        </authorList>
    </citation>
    <scope>NUCLEOTIDE SEQUENCE [LARGE SCALE GENOMIC DNA]</scope>
    <source>
        <strain evidence="6">28-4</strain>
    </source>
</reference>
<dbReference type="STRING" id="1076256.A0A2H3BBD1"/>
<dbReference type="PANTHER" id="PTHR11502">
    <property type="entry name" value="40S RIBOSOMAL PROTEIN S6"/>
    <property type="match status" value="1"/>
</dbReference>
<name>A0A2H3BBD1_9AGAR</name>
<evidence type="ECO:0000256" key="3">
    <source>
        <dbReference type="ARBA" id="ARBA00023274"/>
    </source>
</evidence>
<dbReference type="GO" id="GO:0003735">
    <property type="term" value="F:structural constituent of ribosome"/>
    <property type="evidence" value="ECO:0007669"/>
    <property type="project" value="InterPro"/>
</dbReference>
<keyword evidence="6" id="KW-1185">Reference proteome</keyword>
<dbReference type="SMART" id="SM01405">
    <property type="entry name" value="Ribosomal_S6e"/>
    <property type="match status" value="1"/>
</dbReference>
<feature type="transmembrane region" description="Helical" evidence="4">
    <location>
        <begin position="46"/>
        <end position="64"/>
    </location>
</feature>
<dbReference type="Pfam" id="PF01092">
    <property type="entry name" value="Ribosomal_S6e"/>
    <property type="match status" value="1"/>
</dbReference>
<accession>A0A2H3BBD1</accession>
<evidence type="ECO:0000313" key="6">
    <source>
        <dbReference type="Proteomes" id="UP000218334"/>
    </source>
</evidence>
<gene>
    <name evidence="5" type="ORF">ARMSODRAFT_862047</name>
</gene>
<protein>
    <submittedName>
        <fullName evidence="5">Ribosomal protein S6e</fullName>
    </submittedName>
</protein>
<keyword evidence="4" id="KW-0812">Transmembrane</keyword>
<feature type="non-terminal residue" evidence="5">
    <location>
        <position position="1"/>
    </location>
</feature>
<evidence type="ECO:0000256" key="1">
    <source>
        <dbReference type="ARBA" id="ARBA00009312"/>
    </source>
</evidence>
<dbReference type="Proteomes" id="UP000218334">
    <property type="component" value="Unassembled WGS sequence"/>
</dbReference>
<proteinExistence type="inferred from homology"/>
<evidence type="ECO:0000313" key="5">
    <source>
        <dbReference type="EMBL" id="PBK66214.1"/>
    </source>
</evidence>
<dbReference type="EMBL" id="KZ293442">
    <property type="protein sequence ID" value="PBK66214.1"/>
    <property type="molecule type" value="Genomic_DNA"/>
</dbReference>
<dbReference type="GO" id="GO:0006412">
    <property type="term" value="P:translation"/>
    <property type="evidence" value="ECO:0007669"/>
    <property type="project" value="InterPro"/>
</dbReference>
<sequence>VRSTGGDSKQGFPMKQSVLLYCVWLLLSNGKSCYRTCRTDERKRMSLRECIVGLNIAVLSLVIMKQGKASV</sequence>
<dbReference type="GO" id="GO:0005840">
    <property type="term" value="C:ribosome"/>
    <property type="evidence" value="ECO:0007669"/>
    <property type="project" value="UniProtKB-KW"/>
</dbReference>